<dbReference type="PANTHER" id="PTHR43179:SF12">
    <property type="entry name" value="GALACTOFURANOSYLTRANSFERASE GLFT2"/>
    <property type="match status" value="1"/>
</dbReference>
<evidence type="ECO:0000313" key="6">
    <source>
        <dbReference type="EMBL" id="QEW02477.1"/>
    </source>
</evidence>
<dbReference type="PANTHER" id="PTHR43179">
    <property type="entry name" value="RHAMNOSYLTRANSFERASE WBBL"/>
    <property type="match status" value="1"/>
</dbReference>
<evidence type="ECO:0000256" key="2">
    <source>
        <dbReference type="ARBA" id="ARBA00006739"/>
    </source>
</evidence>
<evidence type="ECO:0000256" key="3">
    <source>
        <dbReference type="ARBA" id="ARBA00022676"/>
    </source>
</evidence>
<reference evidence="7" key="1">
    <citation type="submission" date="2019-09" db="EMBL/GenBank/DDBJ databases">
        <title>Mumia zhuanghuii sp. nov. isolated from the intestinal contents of plateau pika (Ochotona curzoniae) in the Qinghai-Tibet plateau of China.</title>
        <authorList>
            <person name="Tian Z."/>
        </authorList>
    </citation>
    <scope>NUCLEOTIDE SEQUENCE [LARGE SCALE GENOMIC DNA]</scope>
    <source>
        <strain evidence="7">L-031</strain>
    </source>
</reference>
<keyword evidence="7" id="KW-1185">Reference proteome</keyword>
<protein>
    <submittedName>
        <fullName evidence="6">Glycosyltransferase family 2 protein</fullName>
    </submittedName>
</protein>
<organism evidence="6 7">
    <name type="scientific">Microbacterium lushaniae</name>
    <dbReference type="NCBI Taxonomy" id="2614639"/>
    <lineage>
        <taxon>Bacteria</taxon>
        <taxon>Bacillati</taxon>
        <taxon>Actinomycetota</taxon>
        <taxon>Actinomycetes</taxon>
        <taxon>Micrococcales</taxon>
        <taxon>Microbacteriaceae</taxon>
        <taxon>Microbacterium</taxon>
    </lineage>
</organism>
<sequence length="289" mass="30585">MTAYAALIIAYRRRDLVKGVLARLAAQSHPPVAVVIVDNGGDLGDVEAPPGLAAPVQVVTRADNPGYGAAVNEARRAVGDAAPALLVLTHDAEFDAELARRLSEALGSAPDIGAAGPVLRRASDPGAIFSAGGRLTRGGRATHVTREPSTRLSDVDWLDGAIVMFRVDALDAIGGVDEEYFLYFEDVDTSWRLARAGWRTVVDRDAHGAQEPGEHPVYLGMRNMALFARRAGIPRIRRSAAAARRLAEVAASALVRGRPAGVSDGWRGWRDGLQGMSGKPAGRGDDRDG</sequence>
<evidence type="ECO:0000256" key="4">
    <source>
        <dbReference type="ARBA" id="ARBA00022679"/>
    </source>
</evidence>
<dbReference type="KEGG" id="mlz:F6J85_04745"/>
<evidence type="ECO:0000256" key="1">
    <source>
        <dbReference type="ARBA" id="ARBA00004776"/>
    </source>
</evidence>
<proteinExistence type="inferred from homology"/>
<dbReference type="Pfam" id="PF13641">
    <property type="entry name" value="Glyco_tranf_2_3"/>
    <property type="match status" value="1"/>
</dbReference>
<dbReference type="AlphaFoldDB" id="A0A5J6L1Z9"/>
<name>A0A5J6L1Z9_9MICO</name>
<dbReference type="GO" id="GO:0016757">
    <property type="term" value="F:glycosyltransferase activity"/>
    <property type="evidence" value="ECO:0007669"/>
    <property type="project" value="UniProtKB-KW"/>
</dbReference>
<dbReference type="Proteomes" id="UP000325516">
    <property type="component" value="Chromosome"/>
</dbReference>
<gene>
    <name evidence="6" type="ORF">F6J85_04745</name>
</gene>
<feature type="region of interest" description="Disordered" evidence="5">
    <location>
        <begin position="268"/>
        <end position="289"/>
    </location>
</feature>
<keyword evidence="3" id="KW-0328">Glycosyltransferase</keyword>
<comment type="pathway">
    <text evidence="1">Cell wall biogenesis; cell wall polysaccharide biosynthesis.</text>
</comment>
<evidence type="ECO:0000256" key="5">
    <source>
        <dbReference type="SAM" id="MobiDB-lite"/>
    </source>
</evidence>
<dbReference type="InterPro" id="IPR029044">
    <property type="entry name" value="Nucleotide-diphossugar_trans"/>
</dbReference>
<dbReference type="EMBL" id="CP044232">
    <property type="protein sequence ID" value="QEW02477.1"/>
    <property type="molecule type" value="Genomic_DNA"/>
</dbReference>
<dbReference type="Gene3D" id="3.90.550.10">
    <property type="entry name" value="Spore Coat Polysaccharide Biosynthesis Protein SpsA, Chain A"/>
    <property type="match status" value="1"/>
</dbReference>
<accession>A0A5J6L1Z9</accession>
<comment type="similarity">
    <text evidence="2">Belongs to the glycosyltransferase 2 family.</text>
</comment>
<keyword evidence="4 6" id="KW-0808">Transferase</keyword>
<dbReference type="RefSeq" id="WP_150924053.1">
    <property type="nucleotide sequence ID" value="NZ_CP044232.1"/>
</dbReference>
<evidence type="ECO:0000313" key="7">
    <source>
        <dbReference type="Proteomes" id="UP000325516"/>
    </source>
</evidence>
<dbReference type="SUPFAM" id="SSF53448">
    <property type="entry name" value="Nucleotide-diphospho-sugar transferases"/>
    <property type="match status" value="1"/>
</dbReference>